<accession>A0ABW4E3F3</accession>
<feature type="transmembrane region" description="Helical" evidence="13">
    <location>
        <begin position="178"/>
        <end position="198"/>
    </location>
</feature>
<name>A0ABW4E3F3_9LACO</name>
<protein>
    <recommendedName>
        <fullName evidence="4">Capsular polysaccharide biosynthesis protein CpsC</fullName>
    </recommendedName>
</protein>
<comment type="caution">
    <text evidence="16">The sequence shown here is derived from an EMBL/GenBank/DDBJ whole genome shotgun (WGS) entry which is preliminary data.</text>
</comment>
<comment type="function">
    <text evidence="11">Required for CpsD phosphorylation. Involved in the regulation of capsular polysaccharide biosynthesis. May be part of a complex that directs the coordinated polymerization and export to the cell surface of the capsular polysaccharide.</text>
</comment>
<evidence type="ECO:0000259" key="15">
    <source>
        <dbReference type="Pfam" id="PF13807"/>
    </source>
</evidence>
<dbReference type="InterPro" id="IPR050445">
    <property type="entry name" value="Bact_polysacc_biosynth/exp"/>
</dbReference>
<dbReference type="EMBL" id="JBHTON010000009">
    <property type="protein sequence ID" value="MFD1484447.1"/>
    <property type="molecule type" value="Genomic_DNA"/>
</dbReference>
<dbReference type="Proteomes" id="UP001597252">
    <property type="component" value="Unassembled WGS sequence"/>
</dbReference>
<feature type="compositionally biased region" description="Low complexity" evidence="12">
    <location>
        <begin position="238"/>
        <end position="248"/>
    </location>
</feature>
<comment type="similarity">
    <text evidence="3">Belongs to the CpsC/CapA family.</text>
</comment>
<dbReference type="PANTHER" id="PTHR32309">
    <property type="entry name" value="TYROSINE-PROTEIN KINASE"/>
    <property type="match status" value="1"/>
</dbReference>
<dbReference type="InterPro" id="IPR032807">
    <property type="entry name" value="GNVR"/>
</dbReference>
<feature type="transmembrane region" description="Helical" evidence="13">
    <location>
        <begin position="20"/>
        <end position="41"/>
    </location>
</feature>
<dbReference type="PANTHER" id="PTHR32309:SF13">
    <property type="entry name" value="FERRIC ENTEROBACTIN TRANSPORT PROTEIN FEPE"/>
    <property type="match status" value="1"/>
</dbReference>
<dbReference type="RefSeq" id="WP_125752585.1">
    <property type="nucleotide sequence ID" value="NZ_JBHTON010000009.1"/>
</dbReference>
<evidence type="ECO:0000256" key="7">
    <source>
        <dbReference type="ARBA" id="ARBA00022903"/>
    </source>
</evidence>
<dbReference type="InterPro" id="IPR003856">
    <property type="entry name" value="LPS_length_determ_N"/>
</dbReference>
<evidence type="ECO:0000256" key="12">
    <source>
        <dbReference type="SAM" id="MobiDB-lite"/>
    </source>
</evidence>
<evidence type="ECO:0000259" key="14">
    <source>
        <dbReference type="Pfam" id="PF02706"/>
    </source>
</evidence>
<evidence type="ECO:0000256" key="4">
    <source>
        <dbReference type="ARBA" id="ARBA00020739"/>
    </source>
</evidence>
<evidence type="ECO:0000256" key="5">
    <source>
        <dbReference type="ARBA" id="ARBA00022475"/>
    </source>
</evidence>
<feature type="domain" description="Polysaccharide chain length determinant N-terminal" evidence="14">
    <location>
        <begin position="6"/>
        <end position="95"/>
    </location>
</feature>
<proteinExistence type="inferred from homology"/>
<dbReference type="Pfam" id="PF13807">
    <property type="entry name" value="GNVR"/>
    <property type="match status" value="1"/>
</dbReference>
<feature type="domain" description="Tyrosine-protein kinase G-rich" evidence="15">
    <location>
        <begin position="149"/>
        <end position="200"/>
    </location>
</feature>
<keyword evidence="8 13" id="KW-1133">Transmembrane helix</keyword>
<sequence length="259" mass="27664">MEDDVISLSQVFRTLRKHLIMIIVLAFVGVVAAAGVTYFAMTPKYDSSALILVNQKSPADAGQQYNQVQTDLQMINTYKDILTQPVILDQAAADLQKSGQFAGTATDLANALTISNNENSQVVKVTAEATSPYVARDIANAVTRVFKTKVTKIMANAKNVSIISDAKLNKGQVSPRPMINLAVGLLAGLVLGILLAFIRELTDTTVKAPEFITDTVGLPLLGSISDMDARNMQFGHATAASSTATPTLTRRRSNGGTHV</sequence>
<gene>
    <name evidence="16" type="ORF">ACFQ5J_04270</name>
</gene>
<comment type="subcellular location">
    <subcellularLocation>
        <location evidence="1">Cell membrane</location>
        <topology evidence="1">Multi-pass membrane protein</topology>
    </subcellularLocation>
</comment>
<organism evidence="16 17">
    <name type="scientific">Lacticaseibacillus baoqingensis</name>
    <dbReference type="NCBI Taxonomy" id="2486013"/>
    <lineage>
        <taxon>Bacteria</taxon>
        <taxon>Bacillati</taxon>
        <taxon>Bacillota</taxon>
        <taxon>Bacilli</taxon>
        <taxon>Lactobacillales</taxon>
        <taxon>Lactobacillaceae</taxon>
        <taxon>Lacticaseibacillus</taxon>
    </lineage>
</organism>
<feature type="region of interest" description="Disordered" evidence="12">
    <location>
        <begin position="238"/>
        <end position="259"/>
    </location>
</feature>
<keyword evidence="17" id="KW-1185">Reference proteome</keyword>
<evidence type="ECO:0000313" key="17">
    <source>
        <dbReference type="Proteomes" id="UP001597252"/>
    </source>
</evidence>
<evidence type="ECO:0000256" key="10">
    <source>
        <dbReference type="ARBA" id="ARBA00023169"/>
    </source>
</evidence>
<reference evidence="17" key="1">
    <citation type="journal article" date="2019" name="Int. J. Syst. Evol. Microbiol.">
        <title>The Global Catalogue of Microorganisms (GCM) 10K type strain sequencing project: providing services to taxonomists for standard genome sequencing and annotation.</title>
        <authorList>
            <consortium name="The Broad Institute Genomics Platform"/>
            <consortium name="The Broad Institute Genome Sequencing Center for Infectious Disease"/>
            <person name="Wu L."/>
            <person name="Ma J."/>
        </authorList>
    </citation>
    <scope>NUCLEOTIDE SEQUENCE [LARGE SCALE GENOMIC DNA]</scope>
    <source>
        <strain evidence="17">CCM 8903</strain>
    </source>
</reference>
<evidence type="ECO:0000256" key="3">
    <source>
        <dbReference type="ARBA" id="ARBA00006683"/>
    </source>
</evidence>
<keyword evidence="6 13" id="KW-0812">Transmembrane</keyword>
<keyword evidence="7" id="KW-0972">Capsule biogenesis/degradation</keyword>
<keyword evidence="9 13" id="KW-0472">Membrane</keyword>
<dbReference type="Pfam" id="PF02706">
    <property type="entry name" value="Wzz"/>
    <property type="match status" value="1"/>
</dbReference>
<evidence type="ECO:0000256" key="8">
    <source>
        <dbReference type="ARBA" id="ARBA00022989"/>
    </source>
</evidence>
<comment type="pathway">
    <text evidence="2">Capsule biogenesis; capsule polysaccharide biosynthesis.</text>
</comment>
<evidence type="ECO:0000256" key="9">
    <source>
        <dbReference type="ARBA" id="ARBA00023136"/>
    </source>
</evidence>
<evidence type="ECO:0000313" key="16">
    <source>
        <dbReference type="EMBL" id="MFD1484447.1"/>
    </source>
</evidence>
<keyword evidence="10" id="KW-0270">Exopolysaccharide synthesis</keyword>
<keyword evidence="5" id="KW-1003">Cell membrane</keyword>
<evidence type="ECO:0000256" key="1">
    <source>
        <dbReference type="ARBA" id="ARBA00004651"/>
    </source>
</evidence>
<evidence type="ECO:0000256" key="2">
    <source>
        <dbReference type="ARBA" id="ARBA00005132"/>
    </source>
</evidence>
<evidence type="ECO:0000256" key="6">
    <source>
        <dbReference type="ARBA" id="ARBA00022692"/>
    </source>
</evidence>
<evidence type="ECO:0000256" key="13">
    <source>
        <dbReference type="SAM" id="Phobius"/>
    </source>
</evidence>
<evidence type="ECO:0000256" key="11">
    <source>
        <dbReference type="ARBA" id="ARBA00045736"/>
    </source>
</evidence>